<proteinExistence type="predicted"/>
<dbReference type="PANTHER" id="PTHR37305:SF2">
    <property type="entry name" value="BACITRACIN TRANSPORT PERMEASE PROTEIN BCRB"/>
    <property type="match status" value="1"/>
</dbReference>
<dbReference type="GO" id="GO:0140359">
    <property type="term" value="F:ABC-type transporter activity"/>
    <property type="evidence" value="ECO:0007669"/>
    <property type="project" value="InterPro"/>
</dbReference>
<feature type="transmembrane region" description="Helical" evidence="1">
    <location>
        <begin position="39"/>
        <end position="59"/>
    </location>
</feature>
<comment type="caution">
    <text evidence="2">The sequence shown here is derived from an EMBL/GenBank/DDBJ whole genome shotgun (WGS) entry which is preliminary data.</text>
</comment>
<sequence>MSAVQTPPQADRPTVPAGRFSGLLRAELHRFTARRFIRLLLLTAALVWVGALVIGLLNWSSPTPERLAAAEQQRQEQVELSAQGRAECLEQVPADAGMTPDEWCGPPIQDSDFPIDMFISPPPFSFAEQGPTGAAVLGLLAGALAFLVGATFVGAEWSSRSMTNLLFWEPRRSRVLGAKAAVVAAASVVLGVVAQVAWLAMAGIWQGVVGDGRALPDGFWSEFVGAEGRGVLLTVFAGLIGFGLTNLVRNTGAALGTAFIYVLVVETAVRALRPEWQPWLLTNNVTALALPDGLTVVVEQGERVDAQGNVFWETTEYLITHLQSGIVLTVVTAVVVGVGVVLFSRRDVP</sequence>
<keyword evidence="1" id="KW-0472">Membrane</keyword>
<dbReference type="OrthoDB" id="5193368at2"/>
<dbReference type="PANTHER" id="PTHR37305">
    <property type="entry name" value="INTEGRAL MEMBRANE PROTEIN-RELATED"/>
    <property type="match status" value="1"/>
</dbReference>
<keyword evidence="3" id="KW-1185">Reference proteome</keyword>
<dbReference type="Proteomes" id="UP000321490">
    <property type="component" value="Unassembled WGS sequence"/>
</dbReference>
<evidence type="ECO:0000256" key="1">
    <source>
        <dbReference type="SAM" id="Phobius"/>
    </source>
</evidence>
<keyword evidence="1" id="KW-1133">Transmembrane helix</keyword>
<dbReference type="AlphaFoldDB" id="A0A562ILY8"/>
<feature type="transmembrane region" description="Helical" evidence="1">
    <location>
        <begin position="134"/>
        <end position="155"/>
    </location>
</feature>
<gene>
    <name evidence="2" type="ORF">JD78_00233</name>
</gene>
<name>A0A562ILY8_9ACTN</name>
<keyword evidence="1" id="KW-0812">Transmembrane</keyword>
<feature type="transmembrane region" description="Helical" evidence="1">
    <location>
        <begin position="176"/>
        <end position="208"/>
    </location>
</feature>
<dbReference type="RefSeq" id="WP_153356627.1">
    <property type="nucleotide sequence ID" value="NZ_JABGDC010000013.1"/>
</dbReference>
<evidence type="ECO:0000313" key="2">
    <source>
        <dbReference type="EMBL" id="TWH71735.1"/>
    </source>
</evidence>
<protein>
    <submittedName>
        <fullName evidence="2">ABC-type transport system involved in multi-copper enzyme maturation permease subunit</fullName>
    </submittedName>
</protein>
<accession>A0A562ILY8</accession>
<evidence type="ECO:0000313" key="3">
    <source>
        <dbReference type="Proteomes" id="UP000321490"/>
    </source>
</evidence>
<reference evidence="2 3" key="1">
    <citation type="submission" date="2019-07" db="EMBL/GenBank/DDBJ databases">
        <title>R&amp;d 2014.</title>
        <authorList>
            <person name="Klenk H.-P."/>
        </authorList>
    </citation>
    <scope>NUCLEOTIDE SEQUENCE [LARGE SCALE GENOMIC DNA]</scope>
    <source>
        <strain evidence="2 3">DSM 45764</strain>
    </source>
</reference>
<feature type="transmembrane region" description="Helical" evidence="1">
    <location>
        <begin position="228"/>
        <end position="247"/>
    </location>
</feature>
<feature type="transmembrane region" description="Helical" evidence="1">
    <location>
        <begin position="254"/>
        <end position="272"/>
    </location>
</feature>
<dbReference type="EMBL" id="VLKF01000001">
    <property type="protein sequence ID" value="TWH71735.1"/>
    <property type="molecule type" value="Genomic_DNA"/>
</dbReference>
<organism evidence="2 3">
    <name type="scientific">Modestobacter roseus</name>
    <dbReference type="NCBI Taxonomy" id="1181884"/>
    <lineage>
        <taxon>Bacteria</taxon>
        <taxon>Bacillati</taxon>
        <taxon>Actinomycetota</taxon>
        <taxon>Actinomycetes</taxon>
        <taxon>Geodermatophilales</taxon>
        <taxon>Geodermatophilaceae</taxon>
        <taxon>Modestobacter</taxon>
    </lineage>
</organism>
<dbReference type="GO" id="GO:0005886">
    <property type="term" value="C:plasma membrane"/>
    <property type="evidence" value="ECO:0007669"/>
    <property type="project" value="UniProtKB-SubCell"/>
</dbReference>
<feature type="transmembrane region" description="Helical" evidence="1">
    <location>
        <begin position="322"/>
        <end position="343"/>
    </location>
</feature>